<accession>A0A934VW58</accession>
<dbReference type="GO" id="GO:0047733">
    <property type="term" value="F:CDP-glucose 4,6-dehydratase activity"/>
    <property type="evidence" value="ECO:0007669"/>
    <property type="project" value="UniProtKB-EC"/>
</dbReference>
<gene>
    <name evidence="2" type="primary">rfbG</name>
    <name evidence="2" type="ORF">JIN85_08605</name>
</gene>
<comment type="caution">
    <text evidence="2">The sequence shown here is derived from an EMBL/GenBank/DDBJ whole genome shotgun (WGS) entry which is preliminary data.</text>
</comment>
<dbReference type="RefSeq" id="WP_200269645.1">
    <property type="nucleotide sequence ID" value="NZ_JAENIJ010000011.1"/>
</dbReference>
<dbReference type="InterPro" id="IPR036291">
    <property type="entry name" value="NAD(P)-bd_dom_sf"/>
</dbReference>
<reference evidence="2" key="1">
    <citation type="submission" date="2021-01" db="EMBL/GenBank/DDBJ databases">
        <title>Modified the classification status of verrucomicrobia.</title>
        <authorList>
            <person name="Feng X."/>
        </authorList>
    </citation>
    <scope>NUCLEOTIDE SEQUENCE</scope>
    <source>
        <strain evidence="2">KCTC 22041</strain>
    </source>
</reference>
<sequence>MLSNLTSAYRGKRVFVTGHTGFKGSWLCEWLLSLGAEVVGYALDPQPHEILFDQLKLSERLVADHRGDLCDRERLVKIISDFQPEIVLHLAAQPLVRLSYDIPVETFATNVMGTAHVLDAVRLAGISCRIVAVTTDKCYENREWLHAYREEDPMGGHDPYSASKGAAEIVIASYRSSFFPGNGAVKLASARAGNVIGGGDWALDRIIPDCIRALRKNEAIPVRNKIATRPWQHVLEPLSGYLWLAASLATPAEPGRELTSAFNFGPNLTSNRTVSELVEELLRHVDGGWIDASDPNARHEASKLNLATDKAFHLLQWQPVWNFEQTIAQTADWYQAEANGADPAEFTRKQISEYQSAAAKKALVWALPANNP</sequence>
<dbReference type="Gene3D" id="3.90.25.10">
    <property type="entry name" value="UDP-galactose 4-epimerase, domain 1"/>
    <property type="match status" value="1"/>
</dbReference>
<organism evidence="2 3">
    <name type="scientific">Luteolibacter pohnpeiensis</name>
    <dbReference type="NCBI Taxonomy" id="454153"/>
    <lineage>
        <taxon>Bacteria</taxon>
        <taxon>Pseudomonadati</taxon>
        <taxon>Verrucomicrobiota</taxon>
        <taxon>Verrucomicrobiia</taxon>
        <taxon>Verrucomicrobiales</taxon>
        <taxon>Verrucomicrobiaceae</taxon>
        <taxon>Luteolibacter</taxon>
    </lineage>
</organism>
<dbReference type="SUPFAM" id="SSF51735">
    <property type="entry name" value="NAD(P)-binding Rossmann-fold domains"/>
    <property type="match status" value="1"/>
</dbReference>
<protein>
    <submittedName>
        <fullName evidence="2">CDP-glucose 4,6-dehydratase</fullName>
        <ecNumber evidence="2">4.2.1.45</ecNumber>
    </submittedName>
</protein>
<dbReference type="Proteomes" id="UP000603141">
    <property type="component" value="Unassembled WGS sequence"/>
</dbReference>
<feature type="domain" description="NAD(P)-binding" evidence="1">
    <location>
        <begin position="15"/>
        <end position="329"/>
    </location>
</feature>
<proteinExistence type="predicted"/>
<dbReference type="AlphaFoldDB" id="A0A934VW58"/>
<dbReference type="EC" id="4.2.1.45" evidence="2"/>
<evidence type="ECO:0000259" key="1">
    <source>
        <dbReference type="Pfam" id="PF16363"/>
    </source>
</evidence>
<dbReference type="EMBL" id="JAENIJ010000011">
    <property type="protein sequence ID" value="MBK1882473.1"/>
    <property type="molecule type" value="Genomic_DNA"/>
</dbReference>
<keyword evidence="2" id="KW-0456">Lyase</keyword>
<dbReference type="NCBIfam" id="TIGR02622">
    <property type="entry name" value="CDP_4_6_dhtase"/>
    <property type="match status" value="1"/>
</dbReference>
<dbReference type="Gene3D" id="3.40.50.720">
    <property type="entry name" value="NAD(P)-binding Rossmann-like Domain"/>
    <property type="match status" value="1"/>
</dbReference>
<evidence type="ECO:0000313" key="2">
    <source>
        <dbReference type="EMBL" id="MBK1882473.1"/>
    </source>
</evidence>
<evidence type="ECO:0000313" key="3">
    <source>
        <dbReference type="Proteomes" id="UP000603141"/>
    </source>
</evidence>
<dbReference type="PANTHER" id="PTHR43000">
    <property type="entry name" value="DTDP-D-GLUCOSE 4,6-DEHYDRATASE-RELATED"/>
    <property type="match status" value="1"/>
</dbReference>
<name>A0A934VW58_9BACT</name>
<dbReference type="InterPro" id="IPR016040">
    <property type="entry name" value="NAD(P)-bd_dom"/>
</dbReference>
<keyword evidence="3" id="KW-1185">Reference proteome</keyword>
<dbReference type="InterPro" id="IPR013445">
    <property type="entry name" value="CDP_4_6_deHydtase"/>
</dbReference>
<dbReference type="Pfam" id="PF16363">
    <property type="entry name" value="GDP_Man_Dehyd"/>
    <property type="match status" value="1"/>
</dbReference>